<sequence>MADEYDEDMVSRLLEEALTQMRIKGRGYTREILSLINDLADLAQINPRGRGIATPLQHSLSMHSGGEVIGAPGSEGSPSGEEKTKKVISARACVVCGRDDRAGEQRKSGFKCTECIGLPSQNKFHTQVEEHEHMIKTTNEFGEKVINDYAFLKPLGKGSYGKVKLAVHNKNQQQYAVKILNKSNLLRVHTDMNTTAMDKVHQEIRIMKELNHPNVIKIYTVVDDPDEYKLYLVMEYLEGGQVYQVDSTGVGKDPIEFERLKKYIVGIANGLEYLHKKGIVHRDIKPENILLDHHDNVKLADFGVSATCEHGTDLMTNTEGSPAFLPPEEFLSIPVQGRAQDVWAFGITVYCMAFAKLPFRARSRQELEDLVVNHDPEFPEDANPLLVDLIKRMLKKDQNERIPISGILDHPAVADVRTVKGFTVETITSSIAVVDEVSDVANVPSNIQEVLVKRKSAQKSSKGSDTLEQFLRDEGPDFQLVRGGVYSVTLYSIKSDPRRKMQRKFIEEFEKAKRGDNSLTTSRSTMMAAAADEEEES</sequence>
<name>A0A0S4J842_BODSA</name>
<keyword evidence="10" id="KW-1185">Reference proteome</keyword>
<keyword evidence="2" id="KW-0808">Transferase</keyword>
<dbReference type="GO" id="GO:0035556">
    <property type="term" value="P:intracellular signal transduction"/>
    <property type="evidence" value="ECO:0007669"/>
    <property type="project" value="TreeGrafter"/>
</dbReference>
<evidence type="ECO:0000259" key="8">
    <source>
        <dbReference type="PROSITE" id="PS50011"/>
    </source>
</evidence>
<dbReference type="OMA" id="PMRAMYM"/>
<evidence type="ECO:0000256" key="6">
    <source>
        <dbReference type="PROSITE-ProRule" id="PRU10141"/>
    </source>
</evidence>
<dbReference type="Proteomes" id="UP000051952">
    <property type="component" value="Unassembled WGS sequence"/>
</dbReference>
<feature type="domain" description="Protein kinase" evidence="8">
    <location>
        <begin position="149"/>
        <end position="413"/>
    </location>
</feature>
<keyword evidence="3 6" id="KW-0547">Nucleotide-binding</keyword>
<keyword evidence="5 6" id="KW-0067">ATP-binding</keyword>
<keyword evidence="4 9" id="KW-0418">Kinase</keyword>
<dbReference type="VEuPathDB" id="TriTrypDB:BSAL_05975"/>
<dbReference type="SUPFAM" id="SSF56112">
    <property type="entry name" value="Protein kinase-like (PK-like)"/>
    <property type="match status" value="1"/>
</dbReference>
<evidence type="ECO:0000256" key="5">
    <source>
        <dbReference type="ARBA" id="ARBA00022840"/>
    </source>
</evidence>
<evidence type="ECO:0000313" key="10">
    <source>
        <dbReference type="Proteomes" id="UP000051952"/>
    </source>
</evidence>
<dbReference type="OrthoDB" id="68483at2759"/>
<protein>
    <submittedName>
        <fullName evidence="9">Serine-threonine protein kinase, putative</fullName>
    </submittedName>
</protein>
<dbReference type="AlphaFoldDB" id="A0A0S4J842"/>
<dbReference type="InterPro" id="IPR011009">
    <property type="entry name" value="Kinase-like_dom_sf"/>
</dbReference>
<dbReference type="GO" id="GO:0005737">
    <property type="term" value="C:cytoplasm"/>
    <property type="evidence" value="ECO:0007669"/>
    <property type="project" value="TreeGrafter"/>
</dbReference>
<dbReference type="GO" id="GO:0005524">
    <property type="term" value="F:ATP binding"/>
    <property type="evidence" value="ECO:0007669"/>
    <property type="project" value="UniProtKB-UniRule"/>
</dbReference>
<evidence type="ECO:0000256" key="4">
    <source>
        <dbReference type="ARBA" id="ARBA00022777"/>
    </source>
</evidence>
<dbReference type="Pfam" id="PF00069">
    <property type="entry name" value="Pkinase"/>
    <property type="match status" value="1"/>
</dbReference>
<dbReference type="PANTHER" id="PTHR24346">
    <property type="entry name" value="MAP/MICROTUBULE AFFINITY-REGULATING KINASE"/>
    <property type="match status" value="1"/>
</dbReference>
<feature type="binding site" evidence="6">
    <location>
        <position position="178"/>
    </location>
    <ligand>
        <name>ATP</name>
        <dbReference type="ChEBI" id="CHEBI:30616"/>
    </ligand>
</feature>
<accession>A0A0S4J842</accession>
<dbReference type="FunFam" id="3.30.200.20:FF:000003">
    <property type="entry name" value="Non-specific serine/threonine protein kinase"/>
    <property type="match status" value="1"/>
</dbReference>
<feature type="region of interest" description="Disordered" evidence="7">
    <location>
        <begin position="515"/>
        <end position="537"/>
    </location>
</feature>
<dbReference type="EMBL" id="CYKH01001048">
    <property type="protein sequence ID" value="CUG80366.1"/>
    <property type="molecule type" value="Genomic_DNA"/>
</dbReference>
<dbReference type="PROSITE" id="PS00108">
    <property type="entry name" value="PROTEIN_KINASE_ST"/>
    <property type="match status" value="1"/>
</dbReference>
<evidence type="ECO:0000313" key="9">
    <source>
        <dbReference type="EMBL" id="CUG80366.1"/>
    </source>
</evidence>
<dbReference type="FunFam" id="1.10.510.10:FF:000571">
    <property type="entry name" value="Maternal embryonic leucine zipper kinase"/>
    <property type="match status" value="1"/>
</dbReference>
<dbReference type="InterPro" id="IPR000719">
    <property type="entry name" value="Prot_kinase_dom"/>
</dbReference>
<dbReference type="Gene3D" id="1.10.510.10">
    <property type="entry name" value="Transferase(Phosphotransferase) domain 1"/>
    <property type="match status" value="1"/>
</dbReference>
<gene>
    <name evidence="9" type="ORF">BSAL_05975</name>
</gene>
<dbReference type="PANTHER" id="PTHR24346:SF77">
    <property type="entry name" value="SERINE THREONINE PROTEIN KINASE"/>
    <property type="match status" value="1"/>
</dbReference>
<evidence type="ECO:0000256" key="2">
    <source>
        <dbReference type="ARBA" id="ARBA00022679"/>
    </source>
</evidence>
<evidence type="ECO:0000256" key="3">
    <source>
        <dbReference type="ARBA" id="ARBA00022741"/>
    </source>
</evidence>
<dbReference type="CDD" id="cd14008">
    <property type="entry name" value="STKc_LKB1_CaMKK"/>
    <property type="match status" value="1"/>
</dbReference>
<organism evidence="9 10">
    <name type="scientific">Bodo saltans</name>
    <name type="common">Flagellated protozoan</name>
    <dbReference type="NCBI Taxonomy" id="75058"/>
    <lineage>
        <taxon>Eukaryota</taxon>
        <taxon>Discoba</taxon>
        <taxon>Euglenozoa</taxon>
        <taxon>Kinetoplastea</taxon>
        <taxon>Metakinetoplastina</taxon>
        <taxon>Eubodonida</taxon>
        <taxon>Bodonidae</taxon>
        <taxon>Bodo</taxon>
    </lineage>
</organism>
<dbReference type="PROSITE" id="PS00107">
    <property type="entry name" value="PROTEIN_KINASE_ATP"/>
    <property type="match status" value="1"/>
</dbReference>
<reference evidence="10" key="1">
    <citation type="submission" date="2015-09" db="EMBL/GenBank/DDBJ databases">
        <authorList>
            <consortium name="Pathogen Informatics"/>
        </authorList>
    </citation>
    <scope>NUCLEOTIDE SEQUENCE [LARGE SCALE GENOMIC DNA]</scope>
    <source>
        <strain evidence="10">Lake Konstanz</strain>
    </source>
</reference>
<dbReference type="SMART" id="SM00220">
    <property type="entry name" value="S_TKc"/>
    <property type="match status" value="1"/>
</dbReference>
<dbReference type="InterPro" id="IPR008271">
    <property type="entry name" value="Ser/Thr_kinase_AS"/>
</dbReference>
<evidence type="ECO:0000256" key="7">
    <source>
        <dbReference type="SAM" id="MobiDB-lite"/>
    </source>
</evidence>
<dbReference type="InterPro" id="IPR017441">
    <property type="entry name" value="Protein_kinase_ATP_BS"/>
</dbReference>
<proteinExistence type="predicted"/>
<evidence type="ECO:0000256" key="1">
    <source>
        <dbReference type="ARBA" id="ARBA00022527"/>
    </source>
</evidence>
<keyword evidence="1" id="KW-0723">Serine/threonine-protein kinase</keyword>
<dbReference type="GO" id="GO:0004674">
    <property type="term" value="F:protein serine/threonine kinase activity"/>
    <property type="evidence" value="ECO:0007669"/>
    <property type="project" value="UniProtKB-KW"/>
</dbReference>
<dbReference type="PROSITE" id="PS50011">
    <property type="entry name" value="PROTEIN_KINASE_DOM"/>
    <property type="match status" value="1"/>
</dbReference>